<evidence type="ECO:0000256" key="6">
    <source>
        <dbReference type="PIRSR" id="PIRSR604808-2"/>
    </source>
</evidence>
<sequence>MRVDGAIPPLPSNDCIRLVSFNINGYRTLNHYHPWNELPALSDIFNYLNADVVTFQELKLQRQDITRSLVSGKGFHYFITLPKTKRGYSGVGVFVKNSRQDLQVLRAEEGITGFLEVSTDSTLNYRKIWERDGPSGLAIGGYTDNIADWKEGYQLDSDGRCVIVELNNNIVIFSVYCPANSMGEEEGEVRRCLFLDVLFKRAENLQKMGKRVVIMGDVNVAPSLIDRDDVMNTGFRDKTLFRQKDPAGSFEKENKKMTLQFRSETLPRMILNDYLYDYNEFDKIKNTKKILYDLGRLQNLNRLKMYTCWNTLKNTRPLNIGSRIDLFLATKDVKDIVEACDIWSFLYGSDHCPIFCDLNIGKLPPSNTQI</sequence>
<dbReference type="GO" id="GO:0006284">
    <property type="term" value="P:base-excision repair"/>
    <property type="evidence" value="ECO:0007669"/>
    <property type="project" value="EnsemblFungi"/>
</dbReference>
<evidence type="ECO:0000256" key="5">
    <source>
        <dbReference type="PIRSR" id="PIRSR604808-1"/>
    </source>
</evidence>
<feature type="binding site" evidence="6">
    <location>
        <position position="219"/>
    </location>
    <ligand>
        <name>Mg(2+)</name>
        <dbReference type="ChEBI" id="CHEBI:18420"/>
        <label>1</label>
    </ligand>
</feature>
<evidence type="ECO:0000313" key="9">
    <source>
        <dbReference type="EMBL" id="ODQ47231.1"/>
    </source>
</evidence>
<dbReference type="Pfam" id="PF03372">
    <property type="entry name" value="Exo_endo_phos"/>
    <property type="match status" value="1"/>
</dbReference>
<feature type="site" description="Interaction with DNA substrate" evidence="7">
    <location>
        <position position="351"/>
    </location>
</feature>
<feature type="active site" description="Proton acceptor" evidence="5">
    <location>
        <position position="351"/>
    </location>
</feature>
<keyword evidence="10" id="KW-1185">Reference proteome</keyword>
<organism evidence="9 10">
    <name type="scientific">Pichia membranifaciens NRRL Y-2026</name>
    <dbReference type="NCBI Taxonomy" id="763406"/>
    <lineage>
        <taxon>Eukaryota</taxon>
        <taxon>Fungi</taxon>
        <taxon>Dikarya</taxon>
        <taxon>Ascomycota</taxon>
        <taxon>Saccharomycotina</taxon>
        <taxon>Pichiomycetes</taxon>
        <taxon>Pichiales</taxon>
        <taxon>Pichiaceae</taxon>
        <taxon>Pichia</taxon>
    </lineage>
</organism>
<keyword evidence="3" id="KW-0378">Hydrolase</keyword>
<keyword evidence="4 6" id="KW-0460">Magnesium</keyword>
<evidence type="ECO:0000313" key="10">
    <source>
        <dbReference type="Proteomes" id="UP000094455"/>
    </source>
</evidence>
<feature type="site" description="Transition state stabilizer" evidence="7">
    <location>
        <position position="219"/>
    </location>
</feature>
<dbReference type="STRING" id="763406.A0A1E3NM90"/>
<evidence type="ECO:0000259" key="8">
    <source>
        <dbReference type="Pfam" id="PF03372"/>
    </source>
</evidence>
<feature type="domain" description="Endonuclease/exonuclease/phosphatase" evidence="8">
    <location>
        <begin position="19"/>
        <end position="351"/>
    </location>
</feature>
<dbReference type="InterPro" id="IPR005135">
    <property type="entry name" value="Endo/exonuclease/phosphatase"/>
</dbReference>
<dbReference type="InterPro" id="IPR036691">
    <property type="entry name" value="Endo/exonu/phosph_ase_sf"/>
</dbReference>
<dbReference type="PANTHER" id="PTHR22748:SF4">
    <property type="entry name" value="DNA-(APURINIC OR APYRIMIDINIC SITE) ENDONUCLEASE 2"/>
    <property type="match status" value="1"/>
</dbReference>
<evidence type="ECO:0000256" key="2">
    <source>
        <dbReference type="ARBA" id="ARBA00022723"/>
    </source>
</evidence>
<feature type="binding site" evidence="6">
    <location>
        <position position="22"/>
    </location>
    <ligand>
        <name>Mg(2+)</name>
        <dbReference type="ChEBI" id="CHEBI:18420"/>
        <label>1</label>
    </ligand>
</feature>
<dbReference type="GO" id="GO:0008081">
    <property type="term" value="F:phosphoric diester hydrolase activity"/>
    <property type="evidence" value="ECO:0007669"/>
    <property type="project" value="EnsemblFungi"/>
</dbReference>
<dbReference type="PROSITE" id="PS51435">
    <property type="entry name" value="AP_NUCLEASE_F1_4"/>
    <property type="match status" value="1"/>
</dbReference>
<evidence type="ECO:0000256" key="3">
    <source>
        <dbReference type="ARBA" id="ARBA00022801"/>
    </source>
</evidence>
<dbReference type="EMBL" id="KV454002">
    <property type="protein sequence ID" value="ODQ47231.1"/>
    <property type="molecule type" value="Genomic_DNA"/>
</dbReference>
<name>A0A1E3NM90_9ASCO</name>
<reference evidence="9 10" key="1">
    <citation type="journal article" date="2016" name="Proc. Natl. Acad. Sci. U.S.A.">
        <title>Comparative genomics of biotechnologically important yeasts.</title>
        <authorList>
            <person name="Riley R."/>
            <person name="Haridas S."/>
            <person name="Wolfe K.H."/>
            <person name="Lopes M.R."/>
            <person name="Hittinger C.T."/>
            <person name="Goeker M."/>
            <person name="Salamov A.A."/>
            <person name="Wisecaver J.H."/>
            <person name="Long T.M."/>
            <person name="Calvey C.H."/>
            <person name="Aerts A.L."/>
            <person name="Barry K.W."/>
            <person name="Choi C."/>
            <person name="Clum A."/>
            <person name="Coughlan A.Y."/>
            <person name="Deshpande S."/>
            <person name="Douglass A.P."/>
            <person name="Hanson S.J."/>
            <person name="Klenk H.-P."/>
            <person name="LaButti K.M."/>
            <person name="Lapidus A."/>
            <person name="Lindquist E.A."/>
            <person name="Lipzen A.M."/>
            <person name="Meier-Kolthoff J.P."/>
            <person name="Ohm R.A."/>
            <person name="Otillar R.P."/>
            <person name="Pangilinan J.L."/>
            <person name="Peng Y."/>
            <person name="Rokas A."/>
            <person name="Rosa C.A."/>
            <person name="Scheuner C."/>
            <person name="Sibirny A.A."/>
            <person name="Slot J.C."/>
            <person name="Stielow J.B."/>
            <person name="Sun H."/>
            <person name="Kurtzman C.P."/>
            <person name="Blackwell M."/>
            <person name="Grigoriev I.V."/>
            <person name="Jeffries T.W."/>
        </authorList>
    </citation>
    <scope>NUCLEOTIDE SEQUENCE [LARGE SCALE GENOMIC DNA]</scope>
    <source>
        <strain evidence="9 10">NRRL Y-2026</strain>
    </source>
</reference>
<dbReference type="GO" id="GO:0005634">
    <property type="term" value="C:nucleus"/>
    <property type="evidence" value="ECO:0007669"/>
    <property type="project" value="TreeGrafter"/>
</dbReference>
<protein>
    <recommendedName>
        <fullName evidence="8">Endonuclease/exonuclease/phosphatase domain-containing protein</fullName>
    </recommendedName>
</protein>
<dbReference type="AlphaFoldDB" id="A0A1E3NM90"/>
<dbReference type="RefSeq" id="XP_019018344.1">
    <property type="nucleotide sequence ID" value="XM_019162684.1"/>
</dbReference>
<accession>A0A1E3NM90</accession>
<dbReference type="SUPFAM" id="SSF56219">
    <property type="entry name" value="DNase I-like"/>
    <property type="match status" value="1"/>
</dbReference>
<feature type="binding site" evidence="6">
    <location>
        <position position="350"/>
    </location>
    <ligand>
        <name>Mg(2+)</name>
        <dbReference type="ChEBI" id="CHEBI:18420"/>
        <label>1</label>
    </ligand>
</feature>
<feature type="binding site" evidence="6">
    <location>
        <position position="57"/>
    </location>
    <ligand>
        <name>Mg(2+)</name>
        <dbReference type="ChEBI" id="CHEBI:18420"/>
        <label>1</label>
    </ligand>
</feature>
<evidence type="ECO:0000256" key="7">
    <source>
        <dbReference type="PIRSR" id="PIRSR604808-3"/>
    </source>
</evidence>
<comment type="cofactor">
    <cofactor evidence="6">
        <name>Mg(2+)</name>
        <dbReference type="ChEBI" id="CHEBI:18420"/>
    </cofactor>
    <cofactor evidence="6">
        <name>Mn(2+)</name>
        <dbReference type="ChEBI" id="CHEBI:29035"/>
    </cofactor>
    <text evidence="6">Probably binds two magnesium or manganese ions per subunit.</text>
</comment>
<dbReference type="GO" id="GO:0003906">
    <property type="term" value="F:DNA-(apurinic or apyrimidinic site) endonuclease activity"/>
    <property type="evidence" value="ECO:0007669"/>
    <property type="project" value="EnsemblFungi"/>
</dbReference>
<keyword evidence="6" id="KW-0464">Manganese</keyword>
<feature type="non-terminal residue" evidence="9">
    <location>
        <position position="370"/>
    </location>
</feature>
<dbReference type="PANTHER" id="PTHR22748">
    <property type="entry name" value="AP ENDONUCLEASE"/>
    <property type="match status" value="1"/>
</dbReference>
<feature type="binding site" evidence="6">
    <location>
        <position position="217"/>
    </location>
    <ligand>
        <name>Mg(2+)</name>
        <dbReference type="ChEBI" id="CHEBI:18420"/>
        <label>1</label>
    </ligand>
</feature>
<dbReference type="Proteomes" id="UP000094455">
    <property type="component" value="Unassembled WGS sequence"/>
</dbReference>
<dbReference type="GO" id="GO:0008311">
    <property type="term" value="F:double-stranded DNA 3'-5' DNA exonuclease activity"/>
    <property type="evidence" value="ECO:0007669"/>
    <property type="project" value="EnsemblFungi"/>
</dbReference>
<keyword evidence="2 6" id="KW-0479">Metal-binding</keyword>
<feature type="active site" evidence="5">
    <location>
        <position position="176"/>
    </location>
</feature>
<feature type="site" description="Important for catalytic activity" evidence="7">
    <location>
        <position position="325"/>
    </location>
</feature>
<feature type="binding site" evidence="6">
    <location>
        <position position="351"/>
    </location>
    <ligand>
        <name>Mg(2+)</name>
        <dbReference type="ChEBI" id="CHEBI:18420"/>
        <label>1</label>
    </ligand>
</feature>
<proteinExistence type="inferred from homology"/>
<dbReference type="OrthoDB" id="391817at2759"/>
<evidence type="ECO:0000256" key="1">
    <source>
        <dbReference type="ARBA" id="ARBA00007092"/>
    </source>
</evidence>
<dbReference type="Gene3D" id="3.60.10.10">
    <property type="entry name" value="Endonuclease/exonuclease/phosphatase"/>
    <property type="match status" value="1"/>
</dbReference>
<evidence type="ECO:0000256" key="4">
    <source>
        <dbReference type="ARBA" id="ARBA00022842"/>
    </source>
</evidence>
<comment type="similarity">
    <text evidence="1">Belongs to the DNA repair enzymes AP/ExoA family.</text>
</comment>
<gene>
    <name evidence="9" type="ORF">PICMEDRAFT_31237</name>
</gene>
<feature type="active site" description="Proton donor/acceptor" evidence="5">
    <location>
        <position position="217"/>
    </location>
</feature>
<dbReference type="GeneID" id="30179371"/>
<dbReference type="GO" id="GO:0046872">
    <property type="term" value="F:metal ion binding"/>
    <property type="evidence" value="ECO:0007669"/>
    <property type="project" value="UniProtKB-KW"/>
</dbReference>
<dbReference type="InterPro" id="IPR004808">
    <property type="entry name" value="AP_endonuc_1"/>
</dbReference>